<feature type="domain" description="Serine aminopeptidase S33" evidence="2">
    <location>
        <begin position="200"/>
        <end position="443"/>
    </location>
</feature>
<dbReference type="InterPro" id="IPR029058">
    <property type="entry name" value="AB_hydrolase_fold"/>
</dbReference>
<keyword evidence="1" id="KW-0732">Signal</keyword>
<dbReference type="SUPFAM" id="SSF53474">
    <property type="entry name" value="alpha/beta-Hydrolases"/>
    <property type="match status" value="1"/>
</dbReference>
<comment type="caution">
    <text evidence="3">The sequence shown here is derived from an EMBL/GenBank/DDBJ whole genome shotgun (WGS) entry which is preliminary data.</text>
</comment>
<dbReference type="OrthoDB" id="9809549at2"/>
<dbReference type="RefSeq" id="WP_158642643.1">
    <property type="nucleotide sequence ID" value="NZ_BAAAFY010000001.1"/>
</dbReference>
<dbReference type="GO" id="GO:0052689">
    <property type="term" value="F:carboxylic ester hydrolase activity"/>
    <property type="evidence" value="ECO:0007669"/>
    <property type="project" value="TreeGrafter"/>
</dbReference>
<keyword evidence="4" id="KW-1185">Reference proteome</keyword>
<dbReference type="AlphaFoldDB" id="A0A562T7M0"/>
<gene>
    <name evidence="3" type="ORF">LX66_3000</name>
</gene>
<dbReference type="PANTHER" id="PTHR43265">
    <property type="entry name" value="ESTERASE ESTD"/>
    <property type="match status" value="1"/>
</dbReference>
<organism evidence="3 4">
    <name type="scientific">Chitinophaga japonensis</name>
    <name type="common">Flexibacter japonensis</name>
    <dbReference type="NCBI Taxonomy" id="104662"/>
    <lineage>
        <taxon>Bacteria</taxon>
        <taxon>Pseudomonadati</taxon>
        <taxon>Bacteroidota</taxon>
        <taxon>Chitinophagia</taxon>
        <taxon>Chitinophagales</taxon>
        <taxon>Chitinophagaceae</taxon>
        <taxon>Chitinophaga</taxon>
    </lineage>
</organism>
<evidence type="ECO:0000313" key="3">
    <source>
        <dbReference type="EMBL" id="TWI88910.1"/>
    </source>
</evidence>
<dbReference type="Proteomes" id="UP000316778">
    <property type="component" value="Unassembled WGS sequence"/>
</dbReference>
<dbReference type="PANTHER" id="PTHR43265:SF1">
    <property type="entry name" value="ESTERASE ESTD"/>
    <property type="match status" value="1"/>
</dbReference>
<evidence type="ECO:0000256" key="1">
    <source>
        <dbReference type="SAM" id="SignalP"/>
    </source>
</evidence>
<protein>
    <recommendedName>
        <fullName evidence="2">Serine aminopeptidase S33 domain-containing protein</fullName>
    </recommendedName>
</protein>
<reference evidence="3 4" key="1">
    <citation type="journal article" date="2013" name="Stand. Genomic Sci.">
        <title>Genomic Encyclopedia of Type Strains, Phase I: The one thousand microbial genomes (KMG-I) project.</title>
        <authorList>
            <person name="Kyrpides N.C."/>
            <person name="Woyke T."/>
            <person name="Eisen J.A."/>
            <person name="Garrity G."/>
            <person name="Lilburn T.G."/>
            <person name="Beck B.J."/>
            <person name="Whitman W.B."/>
            <person name="Hugenholtz P."/>
            <person name="Klenk H.P."/>
        </authorList>
    </citation>
    <scope>NUCLEOTIDE SEQUENCE [LARGE SCALE GENOMIC DNA]</scope>
    <source>
        <strain evidence="3 4">DSM 13484</strain>
    </source>
</reference>
<name>A0A562T7M0_CHIJA</name>
<sequence>MMVKVKYWLLAMLLCMGQAGAVCAQDLEHDISGTWYGVFSNYMGEKQRLLVVLEKDKHGYHGQLRSPDKTDVALPMDSVTYAHGILRFRINEIGLAYKGGWDAANHRFNGHLQQSGDEFPLNISKDEIRREALYRRPQDPQPPFDYRQEEVMFSSQDPGIALAGAFTRPADSARRYPAVILLSDAGPQNRNEEMLGHKPFAVLADYLTRKGIAVLRYDDRGAGASSGNYEAATLDDQAADVRAAIAYLRSRKDVDAQHIGLLGQGEGAAVAQIAAAGNDSVAFVVSMAGPGLSGRQLQEIQLMQVLHAVQGNAQDSVIQQNLRYAKPWFDLLTSATDPAAVAEQGPAILQELYRHIPNLYALMSEQRFVEASLAAQATPHRLSVIQHRPAEYLAKIRCPFLAVSGAADVQLDAGSNLQAIEQALLKGGNQQVTVRSFEGLNHLFQRCKTCRIDEYSSLDQTIDPAVLEFISRWMAAISSL</sequence>
<dbReference type="EMBL" id="VLLG01000003">
    <property type="protein sequence ID" value="TWI88910.1"/>
    <property type="molecule type" value="Genomic_DNA"/>
</dbReference>
<feature type="signal peptide" evidence="1">
    <location>
        <begin position="1"/>
        <end position="24"/>
    </location>
</feature>
<evidence type="ECO:0000259" key="2">
    <source>
        <dbReference type="Pfam" id="PF12146"/>
    </source>
</evidence>
<dbReference type="InterPro" id="IPR053145">
    <property type="entry name" value="AB_hydrolase_Est10"/>
</dbReference>
<feature type="chain" id="PRO_5022209474" description="Serine aminopeptidase S33 domain-containing protein" evidence="1">
    <location>
        <begin position="25"/>
        <end position="480"/>
    </location>
</feature>
<evidence type="ECO:0000313" key="4">
    <source>
        <dbReference type="Proteomes" id="UP000316778"/>
    </source>
</evidence>
<dbReference type="Pfam" id="PF12146">
    <property type="entry name" value="Hydrolase_4"/>
    <property type="match status" value="1"/>
</dbReference>
<accession>A0A562T7M0</accession>
<dbReference type="InterPro" id="IPR022742">
    <property type="entry name" value="Hydrolase_4"/>
</dbReference>
<proteinExistence type="predicted"/>
<dbReference type="Gene3D" id="3.40.50.1820">
    <property type="entry name" value="alpha/beta hydrolase"/>
    <property type="match status" value="1"/>
</dbReference>